<proteinExistence type="inferred from homology"/>
<dbReference type="SUPFAM" id="SSF52402">
    <property type="entry name" value="Adenine nucleotide alpha hydrolases-like"/>
    <property type="match status" value="1"/>
</dbReference>
<accession>A0A2P5P6E5</accession>
<sequence length="156" mass="17458">MFGKILYPTDFSEPSQKALDSVRRLFQGCVEEILVLHVFDRRELRNLATVGGIIGKYPIDLDEEFNRLESEHLTKVKKIVDDLKSVGFAATGIVREGIPLREILNVADEEKASVIVLGSHGKSNFEEVILGSVSEGVIKQSQQPVLVIKRDTRRRG</sequence>
<dbReference type="InterPro" id="IPR006016">
    <property type="entry name" value="UspA"/>
</dbReference>
<dbReference type="InterPro" id="IPR014729">
    <property type="entry name" value="Rossmann-like_a/b/a_fold"/>
</dbReference>
<organism evidence="3 4">
    <name type="scientific">Dehalogenimonas etheniformans</name>
    <dbReference type="NCBI Taxonomy" id="1536648"/>
    <lineage>
        <taxon>Bacteria</taxon>
        <taxon>Bacillati</taxon>
        <taxon>Chloroflexota</taxon>
        <taxon>Dehalococcoidia</taxon>
        <taxon>Dehalococcoidales</taxon>
        <taxon>Dehalococcoidaceae</taxon>
        <taxon>Dehalogenimonas</taxon>
    </lineage>
</organism>
<dbReference type="RefSeq" id="WP_102330890.1">
    <property type="nucleotide sequence ID" value="NZ_CP058566.2"/>
</dbReference>
<reference evidence="3 4" key="1">
    <citation type="journal article" date="2017" name="ISME J.">
        <title>Grape pomace compost harbors organohalide-respiring Dehalogenimonas species with novel reductive dehalogenase genes.</title>
        <authorList>
            <person name="Yang Y."/>
            <person name="Higgins S.A."/>
            <person name="Yan J."/>
            <person name="Simsir B."/>
            <person name="Chourey K."/>
            <person name="Iyer R."/>
            <person name="Hettich R.L."/>
            <person name="Baldwin B."/>
            <person name="Ogles D.M."/>
            <person name="Loffler F.E."/>
        </authorList>
    </citation>
    <scope>NUCLEOTIDE SEQUENCE [LARGE SCALE GENOMIC DNA]</scope>
    <source>
        <strain evidence="3 4">GP</strain>
    </source>
</reference>
<dbReference type="PANTHER" id="PTHR46268:SF26">
    <property type="entry name" value="UNIVERSAL STRESS PROTEIN MJ0577"/>
    <property type="match status" value="1"/>
</dbReference>
<dbReference type="CDD" id="cd00293">
    <property type="entry name" value="USP-like"/>
    <property type="match status" value="1"/>
</dbReference>
<dbReference type="Pfam" id="PF00582">
    <property type="entry name" value="Usp"/>
    <property type="match status" value="1"/>
</dbReference>
<evidence type="ECO:0000256" key="1">
    <source>
        <dbReference type="ARBA" id="ARBA00008791"/>
    </source>
</evidence>
<comment type="similarity">
    <text evidence="1">Belongs to the universal stress protein A family.</text>
</comment>
<protein>
    <submittedName>
        <fullName evidence="3">Universal stress protein</fullName>
    </submittedName>
</protein>
<evidence type="ECO:0000259" key="2">
    <source>
        <dbReference type="Pfam" id="PF00582"/>
    </source>
</evidence>
<keyword evidence="4" id="KW-1185">Reference proteome</keyword>
<dbReference type="AlphaFoldDB" id="A0A2P5P6E5"/>
<dbReference type="EMBL" id="JQAN02000010">
    <property type="protein sequence ID" value="PPD57881.1"/>
    <property type="molecule type" value="Genomic_DNA"/>
</dbReference>
<dbReference type="InterPro" id="IPR006015">
    <property type="entry name" value="Universal_stress_UspA"/>
</dbReference>
<comment type="caution">
    <text evidence="3">The sequence shown here is derived from an EMBL/GenBank/DDBJ whole genome shotgun (WGS) entry which is preliminary data.</text>
</comment>
<evidence type="ECO:0000313" key="3">
    <source>
        <dbReference type="EMBL" id="PPD57881.1"/>
    </source>
</evidence>
<gene>
    <name evidence="3" type="ORF">JP09_006170</name>
</gene>
<dbReference type="PRINTS" id="PR01438">
    <property type="entry name" value="UNVRSLSTRESS"/>
</dbReference>
<dbReference type="PANTHER" id="PTHR46268">
    <property type="entry name" value="STRESS RESPONSE PROTEIN NHAX"/>
    <property type="match status" value="1"/>
</dbReference>
<dbReference type="Proteomes" id="UP000235653">
    <property type="component" value="Unassembled WGS sequence"/>
</dbReference>
<name>A0A2P5P6E5_9CHLR</name>
<evidence type="ECO:0000313" key="4">
    <source>
        <dbReference type="Proteomes" id="UP000235653"/>
    </source>
</evidence>
<dbReference type="OrthoDB" id="9777884at2"/>
<feature type="domain" description="UspA" evidence="2">
    <location>
        <begin position="1"/>
        <end position="149"/>
    </location>
</feature>
<dbReference type="Gene3D" id="3.40.50.620">
    <property type="entry name" value="HUPs"/>
    <property type="match status" value="1"/>
</dbReference>